<evidence type="ECO:0000256" key="2">
    <source>
        <dbReference type="ARBA" id="ARBA00022777"/>
    </source>
</evidence>
<dbReference type="InterPro" id="IPR011006">
    <property type="entry name" value="CheY-like_superfamily"/>
</dbReference>
<dbReference type="AlphaFoldDB" id="A0A4Q1KZW2"/>
<dbReference type="Pfam" id="PF13185">
    <property type="entry name" value="GAF_2"/>
    <property type="match status" value="1"/>
</dbReference>
<organism evidence="8 9">
    <name type="scientific">Oerskovia turbata</name>
    <dbReference type="NCBI Taxonomy" id="1713"/>
    <lineage>
        <taxon>Bacteria</taxon>
        <taxon>Bacillati</taxon>
        <taxon>Actinomycetota</taxon>
        <taxon>Actinomycetes</taxon>
        <taxon>Micrococcales</taxon>
        <taxon>Cellulomonadaceae</taxon>
        <taxon>Oerskovia</taxon>
    </lineage>
</organism>
<evidence type="ECO:0000256" key="3">
    <source>
        <dbReference type="ARBA" id="ARBA00023015"/>
    </source>
</evidence>
<dbReference type="InterPro" id="IPR003018">
    <property type="entry name" value="GAF"/>
</dbReference>
<sequence length="254" mass="27212">MTQDVQQTKDDALAVPTSAEYGTGATPATAIESSIASAARTLAEEPSLQETLDRTVELAVAMVEGCDAAGISLVTRKGSIETPAASHDLARRGDELQYALNEGPCLDAIRETDLVRTNDLASEPRWQRWADQVHQDLGVRSMLCVQLFTSETSHGALNLYSRSVGAFPATALSIVSTFAAVAAAALTAARTEEQLTSAVQTRTVIGQAQGILMERYQLSAQRAFSVLSRVSQDTNVKLSDLAREVVETRRFPTA</sequence>
<dbReference type="EMBL" id="SDJQ01000009">
    <property type="protein sequence ID" value="RXR34924.1"/>
    <property type="molecule type" value="Genomic_DNA"/>
</dbReference>
<dbReference type="InterPro" id="IPR005561">
    <property type="entry name" value="ANTAR"/>
</dbReference>
<evidence type="ECO:0000256" key="1">
    <source>
        <dbReference type="ARBA" id="ARBA00022679"/>
    </source>
</evidence>
<feature type="region of interest" description="Disordered" evidence="5">
    <location>
        <begin position="1"/>
        <end position="24"/>
    </location>
</feature>
<keyword evidence="2" id="KW-0418">Kinase</keyword>
<dbReference type="RefSeq" id="WP_084690035.1">
    <property type="nucleotide sequence ID" value="NZ_JOFV01000007.1"/>
</dbReference>
<comment type="caution">
    <text evidence="8">The sequence shown here is derived from an EMBL/GenBank/DDBJ whole genome shotgun (WGS) entry which is preliminary data.</text>
</comment>
<keyword evidence="4" id="KW-0804">Transcription</keyword>
<evidence type="ECO:0000256" key="4">
    <source>
        <dbReference type="ARBA" id="ARBA00023163"/>
    </source>
</evidence>
<gene>
    <name evidence="7" type="ORF">EQW73_13695</name>
    <name evidence="8" type="ORF">EQW78_06885</name>
</gene>
<dbReference type="PROSITE" id="PS50921">
    <property type="entry name" value="ANTAR"/>
    <property type="match status" value="1"/>
</dbReference>
<dbReference type="SMART" id="SM01012">
    <property type="entry name" value="ANTAR"/>
    <property type="match status" value="1"/>
</dbReference>
<evidence type="ECO:0000259" key="6">
    <source>
        <dbReference type="PROSITE" id="PS50921"/>
    </source>
</evidence>
<dbReference type="SUPFAM" id="SSF52172">
    <property type="entry name" value="CheY-like"/>
    <property type="match status" value="1"/>
</dbReference>
<feature type="domain" description="ANTAR" evidence="6">
    <location>
        <begin position="185"/>
        <end position="246"/>
    </location>
</feature>
<dbReference type="Proteomes" id="UP000290517">
    <property type="component" value="Unassembled WGS sequence"/>
</dbReference>
<dbReference type="GO" id="GO:0016301">
    <property type="term" value="F:kinase activity"/>
    <property type="evidence" value="ECO:0007669"/>
    <property type="project" value="UniProtKB-KW"/>
</dbReference>
<reference evidence="9 10" key="1">
    <citation type="submission" date="2019-01" db="EMBL/GenBank/DDBJ databases">
        <title>Oerskovia turbata Genome sequencing and assembly.</title>
        <authorList>
            <person name="Dou T."/>
        </authorList>
    </citation>
    <scope>NUCLEOTIDE SEQUENCE [LARGE SCALE GENOMIC DNA]</scope>
    <source>
        <strain evidence="8 9">JCM12123</strain>
        <strain evidence="7 10">JCM3160</strain>
    </source>
</reference>
<keyword evidence="3" id="KW-0805">Transcription regulation</keyword>
<dbReference type="STRING" id="1713.GCA_000718325_01783"/>
<keyword evidence="10" id="KW-1185">Reference proteome</keyword>
<evidence type="ECO:0000313" key="7">
    <source>
        <dbReference type="EMBL" id="RXR24872.1"/>
    </source>
</evidence>
<dbReference type="EMBL" id="SDJR01000008">
    <property type="protein sequence ID" value="RXR24872.1"/>
    <property type="molecule type" value="Genomic_DNA"/>
</dbReference>
<name>A0A4Q1KZW2_9CELL</name>
<dbReference type="InterPro" id="IPR036388">
    <property type="entry name" value="WH-like_DNA-bd_sf"/>
</dbReference>
<dbReference type="Proteomes" id="UP000289805">
    <property type="component" value="Unassembled WGS sequence"/>
</dbReference>
<dbReference type="Gene3D" id="3.30.450.40">
    <property type="match status" value="1"/>
</dbReference>
<dbReference type="SMART" id="SM00065">
    <property type="entry name" value="GAF"/>
    <property type="match status" value="1"/>
</dbReference>
<protein>
    <submittedName>
        <fullName evidence="8">ANTAR domain-containing protein</fullName>
    </submittedName>
</protein>
<dbReference type="Gene3D" id="1.10.10.10">
    <property type="entry name" value="Winged helix-like DNA-binding domain superfamily/Winged helix DNA-binding domain"/>
    <property type="match status" value="1"/>
</dbReference>
<dbReference type="InterPro" id="IPR029016">
    <property type="entry name" value="GAF-like_dom_sf"/>
</dbReference>
<dbReference type="OrthoDB" id="3688893at2"/>
<evidence type="ECO:0000313" key="8">
    <source>
        <dbReference type="EMBL" id="RXR34924.1"/>
    </source>
</evidence>
<evidence type="ECO:0000256" key="5">
    <source>
        <dbReference type="SAM" id="MobiDB-lite"/>
    </source>
</evidence>
<dbReference type="Pfam" id="PF03861">
    <property type="entry name" value="ANTAR"/>
    <property type="match status" value="1"/>
</dbReference>
<dbReference type="PIRSF" id="PIRSF036625">
    <property type="entry name" value="GAF_ANTAR"/>
    <property type="match status" value="1"/>
</dbReference>
<dbReference type="GO" id="GO:0003723">
    <property type="term" value="F:RNA binding"/>
    <property type="evidence" value="ECO:0007669"/>
    <property type="project" value="InterPro"/>
</dbReference>
<dbReference type="SUPFAM" id="SSF55781">
    <property type="entry name" value="GAF domain-like"/>
    <property type="match status" value="1"/>
</dbReference>
<evidence type="ECO:0000313" key="9">
    <source>
        <dbReference type="Proteomes" id="UP000289805"/>
    </source>
</evidence>
<evidence type="ECO:0000313" key="10">
    <source>
        <dbReference type="Proteomes" id="UP000290517"/>
    </source>
</evidence>
<keyword evidence="1" id="KW-0808">Transferase</keyword>
<accession>A0A4Q1KZW2</accession>
<dbReference type="InterPro" id="IPR012074">
    <property type="entry name" value="GAF_ANTAR"/>
</dbReference>
<proteinExistence type="predicted"/>